<reference evidence="1" key="1">
    <citation type="journal article" date="2014" name="Front. Microbiol.">
        <title>High frequency of phylogenetically diverse reductive dehalogenase-homologous genes in deep subseafloor sedimentary metagenomes.</title>
        <authorList>
            <person name="Kawai M."/>
            <person name="Futagami T."/>
            <person name="Toyoda A."/>
            <person name="Takaki Y."/>
            <person name="Nishi S."/>
            <person name="Hori S."/>
            <person name="Arai W."/>
            <person name="Tsubouchi T."/>
            <person name="Morono Y."/>
            <person name="Uchiyama I."/>
            <person name="Ito T."/>
            <person name="Fujiyama A."/>
            <person name="Inagaki F."/>
            <person name="Takami H."/>
        </authorList>
    </citation>
    <scope>NUCLEOTIDE SEQUENCE</scope>
    <source>
        <strain evidence="1">Expedition CK06-06</strain>
    </source>
</reference>
<dbReference type="PANTHER" id="PTHR34322:SF2">
    <property type="entry name" value="TRANSPOSASE IS200-LIKE DOMAIN-CONTAINING PROTEIN"/>
    <property type="match status" value="1"/>
</dbReference>
<dbReference type="GO" id="GO:0004803">
    <property type="term" value="F:transposase activity"/>
    <property type="evidence" value="ECO:0007669"/>
    <property type="project" value="InterPro"/>
</dbReference>
<dbReference type="GO" id="GO:0006313">
    <property type="term" value="P:DNA transposition"/>
    <property type="evidence" value="ECO:0007669"/>
    <property type="project" value="InterPro"/>
</dbReference>
<sequence length="144" mass="16369">HRFHKTGGHVWQGRFKSPVIQDGDHLLCVLRYIEANPIRAEMVSAAGEYRWSSYAAHGLGKVDELLDPLPDYESTAAYPAVRCRRWAAYVHQTPPDAELTAVRRSNETGLPLGESKWVNRLAKKLNLDLTIRPRGRPKKQVKEN</sequence>
<dbReference type="InterPro" id="IPR036515">
    <property type="entry name" value="Transposase_17_sf"/>
</dbReference>
<proteinExistence type="predicted"/>
<comment type="caution">
    <text evidence="1">The sequence shown here is derived from an EMBL/GenBank/DDBJ whole genome shotgun (WGS) entry which is preliminary data.</text>
</comment>
<name>X0VJ96_9ZZZZ</name>
<evidence type="ECO:0000313" key="1">
    <source>
        <dbReference type="EMBL" id="GAG00636.1"/>
    </source>
</evidence>
<protein>
    <recommendedName>
        <fullName evidence="2">Transposase IS200-like domain-containing protein</fullName>
    </recommendedName>
</protein>
<dbReference type="PANTHER" id="PTHR34322">
    <property type="entry name" value="TRANSPOSASE, Y1_TNP DOMAIN-CONTAINING"/>
    <property type="match status" value="1"/>
</dbReference>
<dbReference type="AlphaFoldDB" id="X0VJ96"/>
<dbReference type="GO" id="GO:0003677">
    <property type="term" value="F:DNA binding"/>
    <property type="evidence" value="ECO:0007669"/>
    <property type="project" value="InterPro"/>
</dbReference>
<feature type="non-terminal residue" evidence="1">
    <location>
        <position position="1"/>
    </location>
</feature>
<dbReference type="SUPFAM" id="SSF143422">
    <property type="entry name" value="Transposase IS200-like"/>
    <property type="match status" value="1"/>
</dbReference>
<accession>X0VJ96</accession>
<gene>
    <name evidence="1" type="ORF">S01H1_37823</name>
</gene>
<evidence type="ECO:0008006" key="2">
    <source>
        <dbReference type="Google" id="ProtNLM"/>
    </source>
</evidence>
<organism evidence="1">
    <name type="scientific">marine sediment metagenome</name>
    <dbReference type="NCBI Taxonomy" id="412755"/>
    <lineage>
        <taxon>unclassified sequences</taxon>
        <taxon>metagenomes</taxon>
        <taxon>ecological metagenomes</taxon>
    </lineage>
</organism>
<dbReference type="EMBL" id="BARS01023768">
    <property type="protein sequence ID" value="GAG00636.1"/>
    <property type="molecule type" value="Genomic_DNA"/>
</dbReference>
<dbReference type="Gene3D" id="3.30.70.1290">
    <property type="entry name" value="Transposase IS200-like"/>
    <property type="match status" value="1"/>
</dbReference>